<organism evidence="3 4">
    <name type="scientific">Kwoniella shivajii</name>
    <dbReference type="NCBI Taxonomy" id="564305"/>
    <lineage>
        <taxon>Eukaryota</taxon>
        <taxon>Fungi</taxon>
        <taxon>Dikarya</taxon>
        <taxon>Basidiomycota</taxon>
        <taxon>Agaricomycotina</taxon>
        <taxon>Tremellomycetes</taxon>
        <taxon>Tremellales</taxon>
        <taxon>Cryptococcaceae</taxon>
        <taxon>Kwoniella</taxon>
    </lineage>
</organism>
<keyword evidence="2" id="KW-1133">Transmembrane helix</keyword>
<dbReference type="RefSeq" id="XP_062795006.1">
    <property type="nucleotide sequence ID" value="XM_062938955.1"/>
</dbReference>
<feature type="transmembrane region" description="Helical" evidence="2">
    <location>
        <begin position="313"/>
        <end position="338"/>
    </location>
</feature>
<sequence length="661" mass="71413">MQILIDDSSPQINYISNSNGWINDHRTGATFPDQNVKLYSQQTFHTTQNDGDRMEFRFNGTGISVVGAKRNNHGVFGVKIDDEQETYHSGHSAEPIFQTVIYDRSDLSTTQEHLIAVTNYPSRNDAEPSDFPDAWLDIDHILITQSNFDVVDTTIIEDTSSQITYDAAWTSGGPNPANHNSTVHLTSTLGSSFKIPFNGTSIQIFSGLNLDHGGYTVSLDGGPEWTYNGYHYEYITQIPHFTASGLAQGQHILKVTNRGNTTNAVLGFDYAVINSTASPGVPVTSTIAYTSIPTIEPTPNGNELSTKSSKTNVAAIAGGVVGGIVGLIIVALLGGYLLRRKARQTKDHQRSYIDFAGDRTGGDTEHKSFRSRMISTTSGVTIGTAEENQHSPSLFGSLTGLLKNKSQNKGRDEEVASLPSPSHEGSIAHFYTPNRDNQVILSSQADSFDSQIYRIPNQKSRLPIVTPLQIPQSRRSMTSASSAYSHGGETYLTGRLDRANQPIPLPSPPSQESSEYDHLPLPPLPNTINANPATGPRPNLLHADASSTLLPPSTMRQLLTFSTPTAEPIMKTQVATPKPNELASPNEVLDNGSSSPSISGDLKASLLYLSLNSSPARTRLEVEDNASSSPIGIDVSPSELDLEPLVLSPPPDYTQATSPSK</sequence>
<proteinExistence type="predicted"/>
<accession>A0ABZ1D871</accession>
<dbReference type="Gene3D" id="2.60.120.260">
    <property type="entry name" value="Galactose-binding domain-like"/>
    <property type="match status" value="2"/>
</dbReference>
<evidence type="ECO:0000313" key="3">
    <source>
        <dbReference type="EMBL" id="WRT70267.1"/>
    </source>
</evidence>
<feature type="region of interest" description="Disordered" evidence="1">
    <location>
        <begin position="576"/>
        <end position="597"/>
    </location>
</feature>
<keyword evidence="2" id="KW-0472">Membrane</keyword>
<feature type="region of interest" description="Disordered" evidence="1">
    <location>
        <begin position="464"/>
        <end position="538"/>
    </location>
</feature>
<evidence type="ECO:0008006" key="5">
    <source>
        <dbReference type="Google" id="ProtNLM"/>
    </source>
</evidence>
<dbReference type="EMBL" id="CP141890">
    <property type="protein sequence ID" value="WRT70267.1"/>
    <property type="molecule type" value="Genomic_DNA"/>
</dbReference>
<gene>
    <name evidence="3" type="ORF">IL334_007262</name>
</gene>
<name>A0ABZ1D871_9TREE</name>
<dbReference type="GeneID" id="87959392"/>
<keyword evidence="4" id="KW-1185">Reference proteome</keyword>
<protein>
    <recommendedName>
        <fullName evidence="5">Transmembrane protein</fullName>
    </recommendedName>
</protein>
<evidence type="ECO:0000256" key="2">
    <source>
        <dbReference type="SAM" id="Phobius"/>
    </source>
</evidence>
<feature type="region of interest" description="Disordered" evidence="1">
    <location>
        <begin position="620"/>
        <end position="661"/>
    </location>
</feature>
<feature type="compositionally biased region" description="Polar residues" evidence="1">
    <location>
        <begin position="469"/>
        <end position="484"/>
    </location>
</feature>
<evidence type="ECO:0000256" key="1">
    <source>
        <dbReference type="SAM" id="MobiDB-lite"/>
    </source>
</evidence>
<reference evidence="3 4" key="1">
    <citation type="submission" date="2024-01" db="EMBL/GenBank/DDBJ databases">
        <title>Comparative genomics of Cryptococcus and Kwoniella reveals pathogenesis evolution and contrasting modes of karyotype evolution via chromosome fusion or intercentromeric recombination.</title>
        <authorList>
            <person name="Coelho M.A."/>
            <person name="David-Palma M."/>
            <person name="Shea T."/>
            <person name="Bowers K."/>
            <person name="McGinley-Smith S."/>
            <person name="Mohammad A.W."/>
            <person name="Gnirke A."/>
            <person name="Yurkov A.M."/>
            <person name="Nowrousian M."/>
            <person name="Sun S."/>
            <person name="Cuomo C.A."/>
            <person name="Heitman J."/>
        </authorList>
    </citation>
    <scope>NUCLEOTIDE SEQUENCE [LARGE SCALE GENOMIC DNA]</scope>
    <source>
        <strain evidence="3">CBS 11374</strain>
    </source>
</reference>
<dbReference type="Proteomes" id="UP001329825">
    <property type="component" value="Chromosome 10"/>
</dbReference>
<keyword evidence="2" id="KW-0812">Transmembrane</keyword>
<evidence type="ECO:0000313" key="4">
    <source>
        <dbReference type="Proteomes" id="UP001329825"/>
    </source>
</evidence>
<feature type="region of interest" description="Disordered" evidence="1">
    <location>
        <begin position="405"/>
        <end position="426"/>
    </location>
</feature>